<dbReference type="PROSITE" id="PS50160">
    <property type="entry name" value="DNA_LIGASE_A3"/>
    <property type="match status" value="1"/>
</dbReference>
<dbReference type="AlphaFoldDB" id="A0A7G8Q4D5"/>
<dbReference type="CDD" id="cd08041">
    <property type="entry name" value="OBF_kDNA_ligase_like"/>
    <property type="match status" value="1"/>
</dbReference>
<keyword evidence="4" id="KW-0227">DNA damage</keyword>
<comment type="catalytic activity">
    <reaction evidence="6">
        <text>ATP + (deoxyribonucleotide)n-3'-hydroxyl + 5'-phospho-(deoxyribonucleotide)m = (deoxyribonucleotide)n+m + AMP + diphosphate.</text>
        <dbReference type="EC" id="6.5.1.1"/>
    </reaction>
</comment>
<proteinExistence type="predicted"/>
<feature type="domain" description="ATP-dependent DNA ligase family profile" evidence="7">
    <location>
        <begin position="259"/>
        <end position="391"/>
    </location>
</feature>
<evidence type="ECO:0000313" key="9">
    <source>
        <dbReference type="Proteomes" id="UP000515873"/>
    </source>
</evidence>
<dbReference type="GO" id="GO:0006310">
    <property type="term" value="P:DNA recombination"/>
    <property type="evidence" value="ECO:0007669"/>
    <property type="project" value="InterPro"/>
</dbReference>
<evidence type="ECO:0000313" key="8">
    <source>
        <dbReference type="EMBL" id="QNK01643.1"/>
    </source>
</evidence>
<evidence type="ECO:0000256" key="1">
    <source>
        <dbReference type="ARBA" id="ARBA00001968"/>
    </source>
</evidence>
<dbReference type="PANTHER" id="PTHR47810:SF1">
    <property type="entry name" value="DNA LIGASE B"/>
    <property type="match status" value="1"/>
</dbReference>
<dbReference type="GO" id="GO:0003910">
    <property type="term" value="F:DNA ligase (ATP) activity"/>
    <property type="evidence" value="ECO:0007669"/>
    <property type="project" value="UniProtKB-EC"/>
</dbReference>
<organism evidence="8 9">
    <name type="scientific">Dyella telluris</name>
    <dbReference type="NCBI Taxonomy" id="2763498"/>
    <lineage>
        <taxon>Bacteria</taxon>
        <taxon>Pseudomonadati</taxon>
        <taxon>Pseudomonadota</taxon>
        <taxon>Gammaproteobacteria</taxon>
        <taxon>Lysobacterales</taxon>
        <taxon>Rhodanobacteraceae</taxon>
        <taxon>Dyella</taxon>
    </lineage>
</organism>
<dbReference type="InterPro" id="IPR050326">
    <property type="entry name" value="NAD_dep_DNA_ligaseB"/>
</dbReference>
<evidence type="ECO:0000256" key="3">
    <source>
        <dbReference type="ARBA" id="ARBA00022705"/>
    </source>
</evidence>
<dbReference type="Gene3D" id="3.30.470.30">
    <property type="entry name" value="DNA ligase/mRNA capping enzyme"/>
    <property type="match status" value="1"/>
</dbReference>
<dbReference type="EMBL" id="CP060412">
    <property type="protein sequence ID" value="QNK01643.1"/>
    <property type="molecule type" value="Genomic_DNA"/>
</dbReference>
<name>A0A7G8Q4D5_9GAMM</name>
<evidence type="ECO:0000256" key="6">
    <source>
        <dbReference type="ARBA" id="ARBA00034003"/>
    </source>
</evidence>
<dbReference type="GO" id="GO:0006281">
    <property type="term" value="P:DNA repair"/>
    <property type="evidence" value="ECO:0007669"/>
    <property type="project" value="UniProtKB-KW"/>
</dbReference>
<dbReference type="GO" id="GO:0005524">
    <property type="term" value="F:ATP binding"/>
    <property type="evidence" value="ECO:0007669"/>
    <property type="project" value="InterPro"/>
</dbReference>
<dbReference type="InterPro" id="IPR029319">
    <property type="entry name" value="DNA_ligase_OB"/>
</dbReference>
<dbReference type="Gene3D" id="2.40.50.140">
    <property type="entry name" value="Nucleic acid-binding proteins"/>
    <property type="match status" value="1"/>
</dbReference>
<gene>
    <name evidence="8" type="ORF">H8F01_00235</name>
</gene>
<dbReference type="SUPFAM" id="SSF50249">
    <property type="entry name" value="Nucleic acid-binding proteins"/>
    <property type="match status" value="1"/>
</dbReference>
<comment type="cofactor">
    <cofactor evidence="1">
        <name>a divalent metal cation</name>
        <dbReference type="ChEBI" id="CHEBI:60240"/>
    </cofactor>
</comment>
<protein>
    <recommendedName>
        <fullName evidence="7">ATP-dependent DNA ligase family profile domain-containing protein</fullName>
    </recommendedName>
</protein>
<keyword evidence="9" id="KW-1185">Reference proteome</keyword>
<dbReference type="InterPro" id="IPR012310">
    <property type="entry name" value="DNA_ligase_ATP-dep_cent"/>
</dbReference>
<dbReference type="SUPFAM" id="SSF56091">
    <property type="entry name" value="DNA ligase/mRNA capping enzyme, catalytic domain"/>
    <property type="match status" value="1"/>
</dbReference>
<dbReference type="Pfam" id="PF14743">
    <property type="entry name" value="DNA_ligase_OB_2"/>
    <property type="match status" value="1"/>
</dbReference>
<keyword evidence="2" id="KW-0436">Ligase</keyword>
<dbReference type="KEGG" id="dtl:H8F01_00235"/>
<evidence type="ECO:0000256" key="5">
    <source>
        <dbReference type="ARBA" id="ARBA00023204"/>
    </source>
</evidence>
<evidence type="ECO:0000256" key="2">
    <source>
        <dbReference type="ARBA" id="ARBA00022598"/>
    </source>
</evidence>
<evidence type="ECO:0000256" key="4">
    <source>
        <dbReference type="ARBA" id="ARBA00022763"/>
    </source>
</evidence>
<evidence type="ECO:0000259" key="7">
    <source>
        <dbReference type="PROSITE" id="PS50160"/>
    </source>
</evidence>
<dbReference type="Proteomes" id="UP000515873">
    <property type="component" value="Chromosome"/>
</dbReference>
<sequence length="459" mass="51537">MSTTPNIDAIHDLLVAIGAAKGKTKLELLENFVKDADETQVDYLKRLLKFWFDDQVKFGITSKQLPKQLTDFSVAHVTEGNDLDSDYFIAMREIQLATGTGATDRRIKMLEDIRTKYEQPVLKWSLWALDKNLKIGIQASSVNKVIPGLLSEFGVMLAHPFNVKKVSGWPRMIEPKLDGMRTLVVVDTVDWVVDFYTRAGNPIPSLVPMTMEVIDFVRVVMDEKEMGRIVCLDAEATSGSFNESVSALRSDDPIEEGTLHVFDVLGLPGTNLLEASDAQLEEMGTQRQRRKLLEAAFKAYKETNKPKFLELPGSYWAASEDEIWAMYEAARNNGLEGLIIKDPDAFYRKKRDYAWMKIKAEETMDLQIIGFFEGTGAMVGTLGGIVVDFKGEQVKVGSGFSLSQRGELWEALNADMEKTAGRQVMGMLAEVQYQEVTPAGSLRHPVFKRLRTDKAEISW</sequence>
<dbReference type="RefSeq" id="WP_187057102.1">
    <property type="nucleotide sequence ID" value="NZ_CP060412.1"/>
</dbReference>
<dbReference type="InterPro" id="IPR012340">
    <property type="entry name" value="NA-bd_OB-fold"/>
</dbReference>
<dbReference type="GO" id="GO:0006260">
    <property type="term" value="P:DNA replication"/>
    <property type="evidence" value="ECO:0007669"/>
    <property type="project" value="UniProtKB-KW"/>
</dbReference>
<reference evidence="8 9" key="1">
    <citation type="submission" date="2020-08" db="EMBL/GenBank/DDBJ databases">
        <title>Dyella sp. G9 isolated from forest soil.</title>
        <authorList>
            <person name="Fu J."/>
            <person name="Qiu L."/>
        </authorList>
    </citation>
    <scope>NUCLEOTIDE SEQUENCE [LARGE SCALE GENOMIC DNA]</scope>
    <source>
        <strain evidence="8 9">G9</strain>
    </source>
</reference>
<dbReference type="Pfam" id="PF01068">
    <property type="entry name" value="DNA_ligase_A_M"/>
    <property type="match status" value="1"/>
</dbReference>
<dbReference type="PANTHER" id="PTHR47810">
    <property type="entry name" value="DNA LIGASE"/>
    <property type="match status" value="1"/>
</dbReference>
<accession>A0A7G8Q4D5</accession>
<keyword evidence="5" id="KW-0234">DNA repair</keyword>
<keyword evidence="3" id="KW-0235">DNA replication</keyword>